<gene>
    <name evidence="3" type="ORF">PPYR1160_LOCUS3992</name>
</gene>
<keyword evidence="1" id="KW-1133">Transmembrane helix</keyword>
<feature type="transmembrane region" description="Helical" evidence="1">
    <location>
        <begin position="279"/>
        <end position="301"/>
    </location>
</feature>
<reference evidence="3" key="1">
    <citation type="submission" date="2021-01" db="EMBL/GenBank/DDBJ databases">
        <authorList>
            <person name="Corre E."/>
            <person name="Pelletier E."/>
            <person name="Niang G."/>
            <person name="Scheremetjew M."/>
            <person name="Finn R."/>
            <person name="Kale V."/>
            <person name="Holt S."/>
            <person name="Cochrane G."/>
            <person name="Meng A."/>
            <person name="Brown T."/>
            <person name="Cohen L."/>
        </authorList>
    </citation>
    <scope>NUCLEOTIDE SEQUENCE</scope>
    <source>
        <strain evidence="3">CCMP2078</strain>
    </source>
</reference>
<keyword evidence="1" id="KW-0472">Membrane</keyword>
<feature type="transmembrane region" description="Helical" evidence="1">
    <location>
        <begin position="409"/>
        <end position="430"/>
    </location>
</feature>
<evidence type="ECO:0000256" key="1">
    <source>
        <dbReference type="SAM" id="Phobius"/>
    </source>
</evidence>
<accession>A0A7R9YAH3</accession>
<keyword evidence="1" id="KW-0812">Transmembrane</keyword>
<name>A0A7R9YAH3_9STRA</name>
<evidence type="ECO:0000313" key="3">
    <source>
        <dbReference type="EMBL" id="CAD8254500.1"/>
    </source>
</evidence>
<dbReference type="AlphaFoldDB" id="A0A7R9YAH3"/>
<organism evidence="3">
    <name type="scientific">Pinguiococcus pyrenoidosus</name>
    <dbReference type="NCBI Taxonomy" id="172671"/>
    <lineage>
        <taxon>Eukaryota</taxon>
        <taxon>Sar</taxon>
        <taxon>Stramenopiles</taxon>
        <taxon>Ochrophyta</taxon>
        <taxon>Pinguiophyceae</taxon>
        <taxon>Pinguiochrysidales</taxon>
        <taxon>Pinguiochrysidaceae</taxon>
        <taxon>Pinguiococcus</taxon>
    </lineage>
</organism>
<protein>
    <recommendedName>
        <fullName evidence="4">TRP C-terminal domain-containing protein</fullName>
    </recommendedName>
</protein>
<feature type="transmembrane region" description="Helical" evidence="1">
    <location>
        <begin position="461"/>
        <end position="483"/>
    </location>
</feature>
<sequence length="485" mass="53409">MPHLSVVGAGLLAAATVVHLGFMGPTFSDDTKHLAWMIRDDDCNGGPNYLGQLRCRELQLADYRVLCSFVDDFKTEFFVRAICVDDDVDGRSCAPYTDLLENDDFNGETIKDARRAFGAAAALVGLNVFLSMLVLTLLVLTLVADKSTEIIGREQQSFKWMLFSFVVLMGLISAVIVAAATGNDAVQEEYDLFEDDAFEDYYLGCEDEPDEIILGYGAIVHVIFVASFAVQALLILCPCGILGEEKTATESVLDDETKIDSRPAAKPTRAAASAPVGNLGGWLPLFFVFLVAEIAVLALTFTEDTEPLSWVVRRDDDCEVIEDVEIEFFSYRYCVEWDGFDRECEDYQLANEDGNDTLDVAGRVFRTALTLACFEMFLAFLSLFLILLSCFANKTTEIIGSSTQAFRTILYAINAIIVATCVVNVVMVMTNDAVVDELKLFNSSLVDCDDEPDEVLPSYGVIMQVVLVPWVLAQILVICVTGVEN</sequence>
<feature type="transmembrane region" description="Helical" evidence="1">
    <location>
        <begin position="213"/>
        <end position="236"/>
    </location>
</feature>
<feature type="transmembrane region" description="Helical" evidence="1">
    <location>
        <begin position="368"/>
        <end position="388"/>
    </location>
</feature>
<proteinExistence type="predicted"/>
<feature type="transmembrane region" description="Helical" evidence="1">
    <location>
        <begin position="160"/>
        <end position="180"/>
    </location>
</feature>
<keyword evidence="2" id="KW-0732">Signal</keyword>
<evidence type="ECO:0008006" key="4">
    <source>
        <dbReference type="Google" id="ProtNLM"/>
    </source>
</evidence>
<evidence type="ECO:0000256" key="2">
    <source>
        <dbReference type="SAM" id="SignalP"/>
    </source>
</evidence>
<feature type="signal peptide" evidence="2">
    <location>
        <begin position="1"/>
        <end position="28"/>
    </location>
</feature>
<feature type="chain" id="PRO_5031480308" description="TRP C-terminal domain-containing protein" evidence="2">
    <location>
        <begin position="29"/>
        <end position="485"/>
    </location>
</feature>
<feature type="transmembrane region" description="Helical" evidence="1">
    <location>
        <begin position="116"/>
        <end position="140"/>
    </location>
</feature>
<dbReference type="EMBL" id="HBEA01005209">
    <property type="protein sequence ID" value="CAD8254500.1"/>
    <property type="molecule type" value="Transcribed_RNA"/>
</dbReference>